<accession>A0A917QDX9</accession>
<dbReference type="Pfam" id="PF01850">
    <property type="entry name" value="PIN"/>
    <property type="match status" value="1"/>
</dbReference>
<sequence length="132" mass="14370">MIALDTNVLVRYFFDHGDPQHASSAAIIDQRCSPSSPGFVSHVILAEFSWVARRSFKITRSELAAALAAILDHEHMAVEEAKLVEAALGDFATGRADFSDYLAATIGRERDASPFVTFDQIAAREPGFESAL</sequence>
<protein>
    <submittedName>
        <fullName evidence="2">PIN domain-containing protein</fullName>
    </submittedName>
</protein>
<dbReference type="EMBL" id="BMMF01000011">
    <property type="protein sequence ID" value="GGK44397.1"/>
    <property type="molecule type" value="Genomic_DNA"/>
</dbReference>
<reference evidence="2 3" key="1">
    <citation type="journal article" date="2014" name="Int. J. Syst. Evol. Microbiol.">
        <title>Complete genome sequence of Corynebacterium casei LMG S-19264T (=DSM 44701T), isolated from a smear-ripened cheese.</title>
        <authorList>
            <consortium name="US DOE Joint Genome Institute (JGI-PGF)"/>
            <person name="Walter F."/>
            <person name="Albersmeier A."/>
            <person name="Kalinowski J."/>
            <person name="Ruckert C."/>
        </authorList>
    </citation>
    <scope>NUCLEOTIDE SEQUENCE [LARGE SCALE GENOMIC DNA]</scope>
    <source>
        <strain evidence="2 3">CGMCC 1.9161</strain>
    </source>
</reference>
<dbReference type="SUPFAM" id="SSF88723">
    <property type="entry name" value="PIN domain-like"/>
    <property type="match status" value="1"/>
</dbReference>
<dbReference type="Gene3D" id="3.40.50.1010">
    <property type="entry name" value="5'-nuclease"/>
    <property type="match status" value="1"/>
</dbReference>
<name>A0A917QDX9_9HYPH</name>
<keyword evidence="3" id="KW-1185">Reference proteome</keyword>
<dbReference type="AlphaFoldDB" id="A0A917QDX9"/>
<evidence type="ECO:0000313" key="2">
    <source>
        <dbReference type="EMBL" id="GGK44397.1"/>
    </source>
</evidence>
<dbReference type="Proteomes" id="UP000600449">
    <property type="component" value="Unassembled WGS sequence"/>
</dbReference>
<gene>
    <name evidence="2" type="ORF">GCM10011322_34470</name>
</gene>
<organism evidence="2 3">
    <name type="scientific">Salinarimonas ramus</name>
    <dbReference type="NCBI Taxonomy" id="690164"/>
    <lineage>
        <taxon>Bacteria</taxon>
        <taxon>Pseudomonadati</taxon>
        <taxon>Pseudomonadota</taxon>
        <taxon>Alphaproteobacteria</taxon>
        <taxon>Hyphomicrobiales</taxon>
        <taxon>Salinarimonadaceae</taxon>
        <taxon>Salinarimonas</taxon>
    </lineage>
</organism>
<feature type="domain" description="PIN" evidence="1">
    <location>
        <begin position="2"/>
        <end position="121"/>
    </location>
</feature>
<evidence type="ECO:0000313" key="3">
    <source>
        <dbReference type="Proteomes" id="UP000600449"/>
    </source>
</evidence>
<dbReference type="InterPro" id="IPR029060">
    <property type="entry name" value="PIN-like_dom_sf"/>
</dbReference>
<evidence type="ECO:0000259" key="1">
    <source>
        <dbReference type="Pfam" id="PF01850"/>
    </source>
</evidence>
<comment type="caution">
    <text evidence="2">The sequence shown here is derived from an EMBL/GenBank/DDBJ whole genome shotgun (WGS) entry which is preliminary data.</text>
</comment>
<dbReference type="RefSeq" id="WP_188914504.1">
    <property type="nucleotide sequence ID" value="NZ_BMMF01000011.1"/>
</dbReference>
<dbReference type="InterPro" id="IPR002716">
    <property type="entry name" value="PIN_dom"/>
</dbReference>
<proteinExistence type="predicted"/>